<sequence>MNISLSDVIKVIHRFKREMHYSWAIFMLESEFQQNPRKATHHARQIAAAYRNIRICRQMEMSL</sequence>
<organism evidence="1 2">
    <name type="scientific">Kitasatospora acidiphila</name>
    <dbReference type="NCBI Taxonomy" id="2567942"/>
    <lineage>
        <taxon>Bacteria</taxon>
        <taxon>Bacillati</taxon>
        <taxon>Actinomycetota</taxon>
        <taxon>Actinomycetes</taxon>
        <taxon>Kitasatosporales</taxon>
        <taxon>Streptomycetaceae</taxon>
        <taxon>Kitasatospora</taxon>
    </lineage>
</organism>
<dbReference type="EMBL" id="VIGB01000003">
    <property type="protein sequence ID" value="TQF03912.1"/>
    <property type="molecule type" value="Genomic_DNA"/>
</dbReference>
<gene>
    <name evidence="1" type="ORF">E6W39_18845</name>
</gene>
<keyword evidence="2" id="KW-1185">Reference proteome</keyword>
<dbReference type="Proteomes" id="UP000319103">
    <property type="component" value="Unassembled WGS sequence"/>
</dbReference>
<reference evidence="1 2" key="1">
    <citation type="submission" date="2019-06" db="EMBL/GenBank/DDBJ databases">
        <title>Description of Kitasatospora acidophila sp. nov. isolated from pine grove soil, and reclassification of Streptomyces novaecaesareae to Kitasatospora novaeceasareae comb. nov.</title>
        <authorList>
            <person name="Kim M.J."/>
        </authorList>
    </citation>
    <scope>NUCLEOTIDE SEQUENCE [LARGE SCALE GENOMIC DNA]</scope>
    <source>
        <strain evidence="1 2">MMS16-CNU292</strain>
    </source>
</reference>
<dbReference type="OrthoDB" id="9930075at2"/>
<dbReference type="RefSeq" id="WP_141634512.1">
    <property type="nucleotide sequence ID" value="NZ_VIGB01000003.1"/>
</dbReference>
<comment type="caution">
    <text evidence="1">The sequence shown here is derived from an EMBL/GenBank/DDBJ whole genome shotgun (WGS) entry which is preliminary data.</text>
</comment>
<evidence type="ECO:0000313" key="2">
    <source>
        <dbReference type="Proteomes" id="UP000319103"/>
    </source>
</evidence>
<name>A0A540W4J3_9ACTN</name>
<protein>
    <submittedName>
        <fullName evidence="1">Uncharacterized protein</fullName>
    </submittedName>
</protein>
<evidence type="ECO:0000313" key="1">
    <source>
        <dbReference type="EMBL" id="TQF03912.1"/>
    </source>
</evidence>
<proteinExistence type="predicted"/>
<accession>A0A540W4J3</accession>
<dbReference type="AlphaFoldDB" id="A0A540W4J3"/>